<dbReference type="AlphaFoldDB" id="A0A0C2TND0"/>
<keyword evidence="1" id="KW-0732">Signal</keyword>
<feature type="chain" id="PRO_5002156033" description="Secreted protein" evidence="1">
    <location>
        <begin position="20"/>
        <end position="84"/>
    </location>
</feature>
<accession>A0A0C2TND0</accession>
<gene>
    <name evidence="2" type="ORF">M378DRAFT_821779</name>
</gene>
<name>A0A0C2TND0_AMAMK</name>
<reference evidence="2 3" key="1">
    <citation type="submission" date="2014-04" db="EMBL/GenBank/DDBJ databases">
        <title>Evolutionary Origins and Diversification of the Mycorrhizal Mutualists.</title>
        <authorList>
            <consortium name="DOE Joint Genome Institute"/>
            <consortium name="Mycorrhizal Genomics Consortium"/>
            <person name="Kohler A."/>
            <person name="Kuo A."/>
            <person name="Nagy L.G."/>
            <person name="Floudas D."/>
            <person name="Copeland A."/>
            <person name="Barry K.W."/>
            <person name="Cichocki N."/>
            <person name="Veneault-Fourrey C."/>
            <person name="LaButti K."/>
            <person name="Lindquist E.A."/>
            <person name="Lipzen A."/>
            <person name="Lundell T."/>
            <person name="Morin E."/>
            <person name="Murat C."/>
            <person name="Riley R."/>
            <person name="Ohm R."/>
            <person name="Sun H."/>
            <person name="Tunlid A."/>
            <person name="Henrissat B."/>
            <person name="Grigoriev I.V."/>
            <person name="Hibbett D.S."/>
            <person name="Martin F."/>
        </authorList>
    </citation>
    <scope>NUCLEOTIDE SEQUENCE [LARGE SCALE GENOMIC DNA]</scope>
    <source>
        <strain evidence="2 3">Koide BX008</strain>
    </source>
</reference>
<protein>
    <recommendedName>
        <fullName evidence="4">Secreted protein</fullName>
    </recommendedName>
</protein>
<feature type="signal peptide" evidence="1">
    <location>
        <begin position="1"/>
        <end position="19"/>
    </location>
</feature>
<dbReference type="EMBL" id="KN818227">
    <property type="protein sequence ID" value="KIL68689.1"/>
    <property type="molecule type" value="Genomic_DNA"/>
</dbReference>
<dbReference type="HOGENOM" id="CLU_2526987_0_0_1"/>
<evidence type="ECO:0000256" key="1">
    <source>
        <dbReference type="SAM" id="SignalP"/>
    </source>
</evidence>
<organism evidence="2 3">
    <name type="scientific">Amanita muscaria (strain Koide BX008)</name>
    <dbReference type="NCBI Taxonomy" id="946122"/>
    <lineage>
        <taxon>Eukaryota</taxon>
        <taxon>Fungi</taxon>
        <taxon>Dikarya</taxon>
        <taxon>Basidiomycota</taxon>
        <taxon>Agaricomycotina</taxon>
        <taxon>Agaricomycetes</taxon>
        <taxon>Agaricomycetidae</taxon>
        <taxon>Agaricales</taxon>
        <taxon>Pluteineae</taxon>
        <taxon>Amanitaceae</taxon>
        <taxon>Amanita</taxon>
    </lineage>
</organism>
<keyword evidence="3" id="KW-1185">Reference proteome</keyword>
<evidence type="ECO:0000313" key="3">
    <source>
        <dbReference type="Proteomes" id="UP000054549"/>
    </source>
</evidence>
<sequence length="84" mass="9575">MSKAAHLVLWIFSRIPVLPRSLFLNVDRITSGEGAFNIEGMRVSTHIDGSTKVFTCHPLQSSCEVREMATNITFRFQYRNRNCA</sequence>
<proteinExistence type="predicted"/>
<evidence type="ECO:0000313" key="2">
    <source>
        <dbReference type="EMBL" id="KIL68689.1"/>
    </source>
</evidence>
<dbReference type="Proteomes" id="UP000054549">
    <property type="component" value="Unassembled WGS sequence"/>
</dbReference>
<dbReference type="InParanoid" id="A0A0C2TND0"/>
<evidence type="ECO:0008006" key="4">
    <source>
        <dbReference type="Google" id="ProtNLM"/>
    </source>
</evidence>